<dbReference type="OrthoDB" id="2016101at2759"/>
<dbReference type="Proteomes" id="UP000188354">
    <property type="component" value="Chromosome LG02"/>
</dbReference>
<dbReference type="Gramene" id="OIW17376">
    <property type="protein sequence ID" value="OIW17376"/>
    <property type="gene ID" value="TanjilG_22488"/>
</dbReference>
<dbReference type="EMBL" id="CM007362">
    <property type="protein sequence ID" value="OIW17376.1"/>
    <property type="molecule type" value="Genomic_DNA"/>
</dbReference>
<keyword evidence="3" id="KW-1185">Reference proteome</keyword>
<protein>
    <recommendedName>
        <fullName evidence="4">Erythronate-4-phosphate dehydrogenase family protein</fullName>
    </recommendedName>
</protein>
<evidence type="ECO:0000313" key="3">
    <source>
        <dbReference type="Proteomes" id="UP000188354"/>
    </source>
</evidence>
<dbReference type="STRING" id="3871.A0A4P1RSS0"/>
<keyword evidence="1" id="KW-0812">Transmembrane</keyword>
<evidence type="ECO:0000256" key="1">
    <source>
        <dbReference type="SAM" id="Phobius"/>
    </source>
</evidence>
<accession>A0A4P1RSS0</accession>
<sequence>MDPKEEAIAKTASNSFNFRSFNRSAWLEIKLFYVRISPCLIDRVPNHLTLFHPHRQIGVSLEINGSRVPAASDAPPLTLRRDRVDRGTSEVTYVSTDSVRVTGSLEFEVYEKEGLLFLCGSLERLEAGYGNAGSTAGWEIECHVAAGSVGSGSSAFFRPKVGVSAPSIEVYVAGCCSGVPVILSKTIQMSPRRRMPRHATLDAIPENEEMMMMMEKEYKGMIGLIPHGKLQDTGSEVDEYESDGKMGHAFYTHEMYAGEDGQLTWFNAGVRVGVGIGLGMCLGIGVGVGLLMRSYQTTTRNFKRRFF</sequence>
<dbReference type="AlphaFoldDB" id="A0A4P1RSS0"/>
<evidence type="ECO:0008006" key="4">
    <source>
        <dbReference type="Google" id="ProtNLM"/>
    </source>
</evidence>
<dbReference type="PANTHER" id="PTHR42938">
    <property type="entry name" value="FORMATE DEHYDROGENASE 1"/>
    <property type="match status" value="1"/>
</dbReference>
<dbReference type="KEGG" id="lang:109331036"/>
<dbReference type="GO" id="GO:0004617">
    <property type="term" value="F:phosphoglycerate dehydrogenase activity"/>
    <property type="evidence" value="ECO:0007669"/>
    <property type="project" value="TreeGrafter"/>
</dbReference>
<reference evidence="2 3" key="1">
    <citation type="journal article" date="2017" name="Plant Biotechnol. J.">
        <title>A comprehensive draft genome sequence for lupin (Lupinus angustifolius), an emerging health food: insights into plant-microbe interactions and legume evolution.</title>
        <authorList>
            <person name="Hane J.K."/>
            <person name="Ming Y."/>
            <person name="Kamphuis L.G."/>
            <person name="Nelson M.N."/>
            <person name="Garg G."/>
            <person name="Atkins C.A."/>
            <person name="Bayer P.E."/>
            <person name="Bravo A."/>
            <person name="Bringans S."/>
            <person name="Cannon S."/>
            <person name="Edwards D."/>
            <person name="Foley R."/>
            <person name="Gao L.L."/>
            <person name="Harrison M.J."/>
            <person name="Huang W."/>
            <person name="Hurgobin B."/>
            <person name="Li S."/>
            <person name="Liu C.W."/>
            <person name="McGrath A."/>
            <person name="Morahan G."/>
            <person name="Murray J."/>
            <person name="Weller J."/>
            <person name="Jian J."/>
            <person name="Singh K.B."/>
        </authorList>
    </citation>
    <scope>NUCLEOTIDE SEQUENCE [LARGE SCALE GENOMIC DNA]</scope>
    <source>
        <strain evidence="3">cv. Tanjil</strain>
        <tissue evidence="2">Whole plant</tissue>
    </source>
</reference>
<proteinExistence type="predicted"/>
<dbReference type="PANTHER" id="PTHR42938:SF19">
    <property type="entry name" value="OS08G0151600 PROTEIN"/>
    <property type="match status" value="1"/>
</dbReference>
<keyword evidence="1" id="KW-1133">Transmembrane helix</keyword>
<evidence type="ECO:0000313" key="2">
    <source>
        <dbReference type="EMBL" id="OIW17376.1"/>
    </source>
</evidence>
<gene>
    <name evidence="2" type="ORF">TanjilG_22488</name>
</gene>
<keyword evidence="1" id="KW-0472">Membrane</keyword>
<organism evidence="2 3">
    <name type="scientific">Lupinus angustifolius</name>
    <name type="common">Narrow-leaved blue lupine</name>
    <dbReference type="NCBI Taxonomy" id="3871"/>
    <lineage>
        <taxon>Eukaryota</taxon>
        <taxon>Viridiplantae</taxon>
        <taxon>Streptophyta</taxon>
        <taxon>Embryophyta</taxon>
        <taxon>Tracheophyta</taxon>
        <taxon>Spermatophyta</taxon>
        <taxon>Magnoliopsida</taxon>
        <taxon>eudicotyledons</taxon>
        <taxon>Gunneridae</taxon>
        <taxon>Pentapetalae</taxon>
        <taxon>rosids</taxon>
        <taxon>fabids</taxon>
        <taxon>Fabales</taxon>
        <taxon>Fabaceae</taxon>
        <taxon>Papilionoideae</taxon>
        <taxon>50 kb inversion clade</taxon>
        <taxon>genistoids sensu lato</taxon>
        <taxon>core genistoids</taxon>
        <taxon>Genisteae</taxon>
        <taxon>Lupinus</taxon>
    </lineage>
</organism>
<feature type="transmembrane region" description="Helical" evidence="1">
    <location>
        <begin position="272"/>
        <end position="295"/>
    </location>
</feature>
<name>A0A4P1RSS0_LUPAN</name>